<feature type="domain" description="TASOR alpha/beta" evidence="4">
    <location>
        <begin position="1451"/>
        <end position="1484"/>
    </location>
</feature>
<dbReference type="GO" id="GO:0005654">
    <property type="term" value="C:nucleoplasm"/>
    <property type="evidence" value="ECO:0007669"/>
    <property type="project" value="TreeGrafter"/>
</dbReference>
<dbReference type="GO" id="GO:0097355">
    <property type="term" value="P:protein localization to heterochromatin"/>
    <property type="evidence" value="ECO:0007669"/>
    <property type="project" value="TreeGrafter"/>
</dbReference>
<feature type="region of interest" description="Disordered" evidence="2">
    <location>
        <begin position="2187"/>
        <end position="2211"/>
    </location>
</feature>
<dbReference type="GO" id="GO:0045814">
    <property type="term" value="P:negative regulation of gene expression, epigenetic"/>
    <property type="evidence" value="ECO:0007669"/>
    <property type="project" value="InterPro"/>
</dbReference>
<feature type="compositionally biased region" description="Low complexity" evidence="2">
    <location>
        <begin position="796"/>
        <end position="808"/>
    </location>
</feature>
<evidence type="ECO:0000259" key="4">
    <source>
        <dbReference type="Pfam" id="PF23314"/>
    </source>
</evidence>
<feature type="region of interest" description="Disordered" evidence="2">
    <location>
        <begin position="1827"/>
        <end position="1993"/>
    </location>
</feature>
<dbReference type="Pfam" id="PF23314">
    <property type="entry name" value="TASOR_alpha-beta"/>
    <property type="match status" value="2"/>
</dbReference>
<feature type="region of interest" description="Disordered" evidence="2">
    <location>
        <begin position="2011"/>
        <end position="2048"/>
    </location>
</feature>
<evidence type="ECO:0000313" key="6">
    <source>
        <dbReference type="EMBL" id="KAJ4940571.1"/>
    </source>
</evidence>
<dbReference type="InterPro" id="IPR022188">
    <property type="entry name" value="TASOR_DUF3715"/>
</dbReference>
<dbReference type="PANTHER" id="PTHR16207">
    <property type="entry name" value="SET DOMAIN-CONTAINING PROTEIN"/>
    <property type="match status" value="1"/>
</dbReference>
<feature type="compositionally biased region" description="Basic and acidic residues" evidence="2">
    <location>
        <begin position="1964"/>
        <end position="1974"/>
    </location>
</feature>
<feature type="region of interest" description="Disordered" evidence="2">
    <location>
        <begin position="784"/>
        <end position="995"/>
    </location>
</feature>
<feature type="compositionally biased region" description="Pro residues" evidence="2">
    <location>
        <begin position="843"/>
        <end position="884"/>
    </location>
</feature>
<dbReference type="GO" id="GO:0003682">
    <property type="term" value="F:chromatin binding"/>
    <property type="evidence" value="ECO:0007669"/>
    <property type="project" value="TreeGrafter"/>
</dbReference>
<comment type="caution">
    <text evidence="6">The sequence shown here is derived from an EMBL/GenBank/DDBJ whole genome shotgun (WGS) entry which is preliminary data.</text>
</comment>
<evidence type="ECO:0000313" key="7">
    <source>
        <dbReference type="Proteomes" id="UP001219934"/>
    </source>
</evidence>
<feature type="compositionally biased region" description="Polar residues" evidence="2">
    <location>
        <begin position="1975"/>
        <end position="1993"/>
    </location>
</feature>
<dbReference type="Pfam" id="PF24630">
    <property type="entry name" value="PIN_TASOR"/>
    <property type="match status" value="2"/>
</dbReference>
<evidence type="ECO:0000259" key="5">
    <source>
        <dbReference type="Pfam" id="PF24630"/>
    </source>
</evidence>
<gene>
    <name evidence="6" type="ORF">JOQ06_026868</name>
</gene>
<feature type="compositionally biased region" description="Basic and acidic residues" evidence="2">
    <location>
        <begin position="943"/>
        <end position="959"/>
    </location>
</feature>
<dbReference type="InterPro" id="IPR046432">
    <property type="entry name" value="TASOR"/>
</dbReference>
<dbReference type="PANTHER" id="PTHR16207:SF1">
    <property type="entry name" value="PROTEIN TASOR"/>
    <property type="match status" value="1"/>
</dbReference>
<keyword evidence="7" id="KW-1185">Reference proteome</keyword>
<feature type="compositionally biased region" description="Low complexity" evidence="2">
    <location>
        <begin position="899"/>
        <end position="910"/>
    </location>
</feature>
<proteinExistence type="inferred from homology"/>
<feature type="compositionally biased region" description="Pro residues" evidence="2">
    <location>
        <begin position="809"/>
        <end position="824"/>
    </location>
</feature>
<dbReference type="InterPro" id="IPR056243">
    <property type="entry name" value="TASOR_ab_dom"/>
</dbReference>
<comment type="similarity">
    <text evidence="1">Belongs to the TASOR family.</text>
</comment>
<feature type="compositionally biased region" description="Basic and acidic residues" evidence="2">
    <location>
        <begin position="1900"/>
        <end position="1910"/>
    </location>
</feature>
<feature type="compositionally biased region" description="Basic and acidic residues" evidence="2">
    <location>
        <begin position="1845"/>
        <end position="1861"/>
    </location>
</feature>
<feature type="region of interest" description="Disordered" evidence="2">
    <location>
        <begin position="2278"/>
        <end position="2315"/>
    </location>
</feature>
<dbReference type="Pfam" id="PF12509">
    <property type="entry name" value="DUF3715"/>
    <property type="match status" value="1"/>
</dbReference>
<evidence type="ECO:0000259" key="3">
    <source>
        <dbReference type="Pfam" id="PF12509"/>
    </source>
</evidence>
<feature type="compositionally biased region" description="Polar residues" evidence="2">
    <location>
        <begin position="915"/>
        <end position="924"/>
    </location>
</feature>
<feature type="compositionally biased region" description="Polar residues" evidence="2">
    <location>
        <begin position="1873"/>
        <end position="1899"/>
    </location>
</feature>
<feature type="domain" description="TASOR alpha/beta" evidence="4">
    <location>
        <begin position="1311"/>
        <end position="1377"/>
    </location>
</feature>
<name>A0AAD6FM87_9TELE</name>
<dbReference type="Proteomes" id="UP001219934">
    <property type="component" value="Unassembled WGS sequence"/>
</dbReference>
<feature type="compositionally biased region" description="Basic residues" evidence="2">
    <location>
        <begin position="2023"/>
        <end position="2033"/>
    </location>
</feature>
<evidence type="ECO:0008006" key="8">
    <source>
        <dbReference type="Google" id="ProtNLM"/>
    </source>
</evidence>
<reference evidence="6" key="1">
    <citation type="submission" date="2022-11" db="EMBL/GenBank/DDBJ databases">
        <title>Chromosome-level genome of Pogonophryne albipinna.</title>
        <authorList>
            <person name="Jo E."/>
        </authorList>
    </citation>
    <scope>NUCLEOTIDE SEQUENCE</scope>
    <source>
        <strain evidence="6">SGF0006</strain>
        <tissue evidence="6">Muscle</tissue>
    </source>
</reference>
<feature type="domain" description="TASOR PIN" evidence="5">
    <location>
        <begin position="1488"/>
        <end position="1545"/>
    </location>
</feature>
<dbReference type="EMBL" id="JAPTMU010000007">
    <property type="protein sequence ID" value="KAJ4940571.1"/>
    <property type="molecule type" value="Genomic_DNA"/>
</dbReference>
<feature type="compositionally biased region" description="Basic and acidic residues" evidence="2">
    <location>
        <begin position="1936"/>
        <end position="1947"/>
    </location>
</feature>
<accession>A0AAD6FM87</accession>
<protein>
    <recommendedName>
        <fullName evidence="8">DUF3715 domain-containing protein</fullName>
    </recommendedName>
</protein>
<feature type="domain" description="TASOR pseudo-PARP" evidence="3">
    <location>
        <begin position="187"/>
        <end position="330"/>
    </location>
</feature>
<feature type="domain" description="TASOR PIN" evidence="5">
    <location>
        <begin position="1590"/>
        <end position="1677"/>
    </location>
</feature>
<sequence length="2368" mass="260093">MCVVSSPLCTARPGGNSGVTAGLKLRNSDTLTVDKRRVVVVRKPTMEENLTRREAARPPRRASAAAAEVAANDSLQDGEVYPAWESQAGLERLGVAAGRAERRSCAPLAVHHRHMPMGLLNIPIPRKKENRALFQDVSTESREYEDMMTILTSSYIDTGSAGCFTYCKPRLVHSELLEREFVEKRKEMKADGRTDKELEESYCFLLAENAKLPALCEKGLQVGQSWITVLGNPTKGVYLSKYSDLLQVNPINPGITGDIVIFKVMKGKVKSIYENMKNLLDPTPRFDSHTSKNASKVTSLSSYRALELTQQYFYEYSFDELRPRPRQVCPYAVISFLFKGKDSSLPSKPLAPIRLNSQSAEASKERAQFTVWSGDLVKGDRLLFQISLRCFSPPLLPHRLPEKLEMGCVMRLEQLTRYLSSDLLSYNLYSSSHQVVNSGHCCSLLEVTDRNRSTTSVTGLLQELETKRVVLVTALSDRGFLLLLSSVQMATPPEREENWKRSLQALFVFPESRDRSKSTFRGASSSHNASQSGSPVMPRLSQFIPALHHALVKARANHPPELSAGVEHLTREYLVGLTDGKVRQYPMGEYDSKLDECMKLFPAPKQHRVNMEGYLRSYLYTPALHLLSVARAKQMVEAHCGPEESQEANLRRSLGGHREVMGKEATSNSREGQTNTQKMQQLVDLVLTCKRKAETDVDLREDGSELATRLLSLLKGLTQAARGTSNQSEVQEVVQKTSWPFDRLATKLGLPTNCDIDLRDQEELEEQTIVSIRLSYSRYTHRDRKLPQDPRFNHLTTATTITTTSKPPRQSPSPSPGQSTPPSPLRCASPEPSPPYSISLCPSPDPSPPPSPSQCPSPEPSPPASPSQCPSPEPSPPPSPPKCPSPQRRPTQRLDPRLLGRPPLPSWSRPAEPNDLSQFNSNHRCANVEPVAHPPSRESAGPYKDREKTPQGKEKKNEEPFISTSIQPSVPPAPERRRSPSPPPTQPDGEGEVKEVQADVSEEVEIVNILKNVVDKHLGNFSSEVQLLLQKQSIHYSFPQFPHSTSNTETSAPHHTLPHASITQFSQYVSFYNPCSPVQDLVDPLMHDFNRMFEDTCPSHKPGSSRTNVDDALASRVSEFVSSIRASKAPTSGEDDGIFGELTAADVSTNPALSRGSDPWQQHTIPKHVPDATGNISPMLSSHVSLSVTTAPSDSAYKPANTSVLIPAPNKPPHSHWKQQSHSLEINRTHNIRQTKEDWTEHCSGEMGGSSLAGTKYEGSLPGFSCVSEPVSASVPGPTPTPPASALSSLISQLQPEVFNSLVKIIKEVKRNTLQFYLHSMEPGDQVHQEVKANLLKQGNAEQSPMAFLNQENAADRLLVVIQNQDIAGYIHKVVYLHVPVPIPGTPRLLTSNRERKGVAQGDAQLGWEEESRLVQLINEELREEGRRAGTYDRFRAEHASSSCWRRWSTSIPGLVSLKRLDSVVFVGIDTLDDIKNNSYNELFVSGGCIISDELILNPDFITHDRLTALLMLLEQNSSPQSVWRLKVHCKTHKKLKEQSRMHPAGARMPPAVPSRAPHVGVPVSPVGNHWNRVLAGGIISRNTPVYGEKFRRDAANLLDVLSAYQKRQIVEFLPYHNCDMMNLQSPDLVCLLELQARYTQFRHTVFLTEHNFEKFPDHSNSGIIVASFEEILHDFGRLVGHHDIKKRQPIIDDVLSPKEHIPSLFSHDQPQHLHQQPDFIPPALSHLSDQLVPDASCKEGVPLHSETDYEVLRRAISQLRAERQLASQAELSLHSLKNFPVNVVPTGSGPTSPPLPQKGLTESVQVTQDRKAVAATLELIHSALKQETMEEEKRQGGAATLTEGQRREGGEAGGHRDDPPVRVVGALGGSQDPRNTDTSTPSSNQSKAVVTGLSSQTHATDDGKEKADQQGEPLFPEAATSSAASSSTTACPVGDRSRDVVREQPIRGDAAPTGTASVTKAITRGEDGLDHDTTQASSTTCSQKEMDFTQSGNTSNCAIVPAGMEFSKKFPHSCSARPSQTPKRKPHTRSRYRPFPPVQHGHAESSPLLIRPDWPSALPEDIPSCSRRQSQSLQLYSHTGKKYSYRELSNPMVWKKITYARPGWTPEFPPFLKPGNQYLELKANSMVVFTSMAPPHGKGPNRLASGVTRYDNKEGPWCEIQSQDGARICILAVSPQHTSTPIARITPQVRKGPPGQNVKEETVLEDSSEQESIMPIQLPLQRLQQLNNLPLHLRGFSLLQTPNLPRFPNQPFTPMPGPLTGGGGGLLGHMPAWSGGLGPGGLGPGGLGPGGLGPGGLGPGGLGPGGLGPGGLGPGGLGPGAAALYWRFQQASRDLTGLPLLGGFHNPEVPGSSRFRRGHRGGGFNGM</sequence>
<evidence type="ECO:0000256" key="2">
    <source>
        <dbReference type="SAM" id="MobiDB-lite"/>
    </source>
</evidence>
<feature type="region of interest" description="Disordered" evidence="2">
    <location>
        <begin position="2347"/>
        <end position="2368"/>
    </location>
</feature>
<dbReference type="InterPro" id="IPR056242">
    <property type="entry name" value="PIN_TASOR"/>
</dbReference>
<evidence type="ECO:0000256" key="1">
    <source>
        <dbReference type="ARBA" id="ARBA00008058"/>
    </source>
</evidence>
<dbReference type="GO" id="GO:0000792">
    <property type="term" value="C:heterochromatin"/>
    <property type="evidence" value="ECO:0007669"/>
    <property type="project" value="TreeGrafter"/>
</dbReference>
<organism evidence="6 7">
    <name type="scientific">Pogonophryne albipinna</name>
    <dbReference type="NCBI Taxonomy" id="1090488"/>
    <lineage>
        <taxon>Eukaryota</taxon>
        <taxon>Metazoa</taxon>
        <taxon>Chordata</taxon>
        <taxon>Craniata</taxon>
        <taxon>Vertebrata</taxon>
        <taxon>Euteleostomi</taxon>
        <taxon>Actinopterygii</taxon>
        <taxon>Neopterygii</taxon>
        <taxon>Teleostei</taxon>
        <taxon>Neoteleostei</taxon>
        <taxon>Acanthomorphata</taxon>
        <taxon>Eupercaria</taxon>
        <taxon>Perciformes</taxon>
        <taxon>Notothenioidei</taxon>
        <taxon>Pogonophryne</taxon>
    </lineage>
</organism>
<feature type="compositionally biased region" description="Low complexity" evidence="2">
    <location>
        <begin position="1919"/>
        <end position="1931"/>
    </location>
</feature>